<evidence type="ECO:0000256" key="2">
    <source>
        <dbReference type="ARBA" id="ARBA00022801"/>
    </source>
</evidence>
<reference evidence="9" key="1">
    <citation type="journal article" date="2019" name="Int. J. Syst. Evol. Microbiol.">
        <title>The Global Catalogue of Microorganisms (GCM) 10K type strain sequencing project: providing services to taxonomists for standard genome sequencing and annotation.</title>
        <authorList>
            <consortium name="The Broad Institute Genomics Platform"/>
            <consortium name="The Broad Institute Genome Sequencing Center for Infectious Disease"/>
            <person name="Wu L."/>
            <person name="Ma J."/>
        </authorList>
    </citation>
    <scope>NUCLEOTIDE SEQUENCE [LARGE SCALE GENOMIC DNA]</scope>
    <source>
        <strain evidence="9">NBRC 108730</strain>
    </source>
</reference>
<dbReference type="Proteomes" id="UP001157017">
    <property type="component" value="Unassembled WGS sequence"/>
</dbReference>
<sequence>MRKHRLHLVDYDDLLRRLADALRDPVTGLGARERLAARYPVVLVDEFQDTDPVQWQILRDAFHERATLVLIGDPKQAIYGFRGADVHAYLAAREAAGTRSTLPTNHRSDAALLAGLDALVGGLALGDERIRVTPVAAAHPGRLVTPGAPVRLRVLPRDGLPLSNEGLARVDRARAAVADDLAVEVVEPAAAAGGARARRRRATPAARRRRGAGAHQPAGPEGAHGARGGRRPRGADHPQQRVRHAGGR</sequence>
<feature type="region of interest" description="Disordered" evidence="6">
    <location>
        <begin position="190"/>
        <end position="248"/>
    </location>
</feature>
<dbReference type="PROSITE" id="PS51198">
    <property type="entry name" value="UVRD_HELICASE_ATP_BIND"/>
    <property type="match status" value="1"/>
</dbReference>
<comment type="caution">
    <text evidence="8">The sequence shown here is derived from an EMBL/GenBank/DDBJ whole genome shotgun (WGS) entry which is preliminary data.</text>
</comment>
<keyword evidence="1 5" id="KW-0547">Nucleotide-binding</keyword>
<evidence type="ECO:0000256" key="1">
    <source>
        <dbReference type="ARBA" id="ARBA00022741"/>
    </source>
</evidence>
<proteinExistence type="predicted"/>
<keyword evidence="9" id="KW-1185">Reference proteome</keyword>
<feature type="domain" description="UvrD-like helicase ATP-binding" evidence="7">
    <location>
        <begin position="1"/>
        <end position="109"/>
    </location>
</feature>
<keyword evidence="3 5" id="KW-0347">Helicase</keyword>
<evidence type="ECO:0000256" key="6">
    <source>
        <dbReference type="SAM" id="MobiDB-lite"/>
    </source>
</evidence>
<dbReference type="PANTHER" id="PTHR11070:SF23">
    <property type="entry name" value="RECBCD ENZYME SUBUNIT RECB"/>
    <property type="match status" value="1"/>
</dbReference>
<accession>A0ABQ6JHD3</accession>
<dbReference type="Pfam" id="PF00580">
    <property type="entry name" value="UvrD-helicase"/>
    <property type="match status" value="1"/>
</dbReference>
<comment type="caution">
    <text evidence="5">Lacks conserved residue(s) required for the propagation of feature annotation.</text>
</comment>
<dbReference type="Gene3D" id="3.40.50.300">
    <property type="entry name" value="P-loop containing nucleotide triphosphate hydrolases"/>
    <property type="match status" value="1"/>
</dbReference>
<evidence type="ECO:0000256" key="3">
    <source>
        <dbReference type="ARBA" id="ARBA00022806"/>
    </source>
</evidence>
<gene>
    <name evidence="8" type="ORF">GCM10025868_24740</name>
</gene>
<organism evidence="8 9">
    <name type="scientific">Angustibacter aerolatus</name>
    <dbReference type="NCBI Taxonomy" id="1162965"/>
    <lineage>
        <taxon>Bacteria</taxon>
        <taxon>Bacillati</taxon>
        <taxon>Actinomycetota</taxon>
        <taxon>Actinomycetes</taxon>
        <taxon>Kineosporiales</taxon>
        <taxon>Kineosporiaceae</taxon>
    </lineage>
</organism>
<feature type="compositionally biased region" description="Low complexity" evidence="6">
    <location>
        <begin position="213"/>
        <end position="223"/>
    </location>
</feature>
<dbReference type="PANTHER" id="PTHR11070">
    <property type="entry name" value="UVRD / RECB / PCRA DNA HELICASE FAMILY MEMBER"/>
    <property type="match status" value="1"/>
</dbReference>
<name>A0ABQ6JHD3_9ACTN</name>
<feature type="compositionally biased region" description="Basic residues" evidence="6">
    <location>
        <begin position="196"/>
        <end position="212"/>
    </location>
</feature>
<evidence type="ECO:0000256" key="5">
    <source>
        <dbReference type="PROSITE-ProRule" id="PRU00560"/>
    </source>
</evidence>
<dbReference type="SUPFAM" id="SSF52540">
    <property type="entry name" value="P-loop containing nucleoside triphosphate hydrolases"/>
    <property type="match status" value="1"/>
</dbReference>
<dbReference type="EMBL" id="BSUZ01000001">
    <property type="protein sequence ID" value="GMA87224.1"/>
    <property type="molecule type" value="Genomic_DNA"/>
</dbReference>
<evidence type="ECO:0000313" key="8">
    <source>
        <dbReference type="EMBL" id="GMA87224.1"/>
    </source>
</evidence>
<keyword evidence="4 5" id="KW-0067">ATP-binding</keyword>
<evidence type="ECO:0000256" key="4">
    <source>
        <dbReference type="ARBA" id="ARBA00022840"/>
    </source>
</evidence>
<dbReference type="InterPro" id="IPR000212">
    <property type="entry name" value="DNA_helicase_UvrD/REP"/>
</dbReference>
<evidence type="ECO:0000313" key="9">
    <source>
        <dbReference type="Proteomes" id="UP001157017"/>
    </source>
</evidence>
<protein>
    <recommendedName>
        <fullName evidence="7">UvrD-like helicase ATP-binding domain-containing protein</fullName>
    </recommendedName>
</protein>
<dbReference type="InterPro" id="IPR027417">
    <property type="entry name" value="P-loop_NTPase"/>
</dbReference>
<evidence type="ECO:0000259" key="7">
    <source>
        <dbReference type="PROSITE" id="PS51198"/>
    </source>
</evidence>
<dbReference type="InterPro" id="IPR014016">
    <property type="entry name" value="UvrD-like_ATP-bd"/>
</dbReference>
<keyword evidence="2 5" id="KW-0378">Hydrolase</keyword>